<dbReference type="EMBL" id="NIBU01000074">
    <property type="protein sequence ID" value="PHM30038.1"/>
    <property type="molecule type" value="Genomic_DNA"/>
</dbReference>
<feature type="domain" description="SH3" evidence="2">
    <location>
        <begin position="3"/>
        <end position="61"/>
    </location>
</feature>
<dbReference type="SUPFAM" id="SSF50044">
    <property type="entry name" value="SH3-domain"/>
    <property type="match status" value="2"/>
</dbReference>
<dbReference type="Pfam" id="PF07653">
    <property type="entry name" value="SH3_2"/>
    <property type="match status" value="1"/>
</dbReference>
<reference evidence="3 6" key="3">
    <citation type="journal article" date="2017" name="Nat. Microbiol.">
        <title>Natural product diversity associated with the nematode symbionts Photorhabdus and Xenorhabdus.</title>
        <authorList>
            <person name="Tobias N.J."/>
            <person name="Wolff H."/>
            <person name="Djahanschiri B."/>
            <person name="Grundmann F."/>
            <person name="Kronenwerth M."/>
            <person name="Shi Y.M."/>
            <person name="Simonyi S."/>
            <person name="Grun P."/>
            <person name="Shapiro-Ilan D."/>
            <person name="Pidot S.J."/>
            <person name="Stinear T.P."/>
            <person name="Ebersberger I."/>
            <person name="Bode H.B."/>
        </authorList>
    </citation>
    <scope>NUCLEOTIDE SEQUENCE [LARGE SCALE GENOMIC DNA]</scope>
    <source>
        <strain evidence="3 6">DSM 16336</strain>
    </source>
</reference>
<evidence type="ECO:0000256" key="1">
    <source>
        <dbReference type="ARBA" id="ARBA00022443"/>
    </source>
</evidence>
<evidence type="ECO:0000313" key="3">
    <source>
        <dbReference type="EMBL" id="PHM30038.1"/>
    </source>
</evidence>
<accession>A0A1N6MV27</accession>
<protein>
    <submittedName>
        <fullName evidence="4">Variant SH3 domain protein</fullName>
    </submittedName>
</protein>
<dbReference type="EMBL" id="FTLG01000074">
    <property type="protein sequence ID" value="SIP72733.1"/>
    <property type="molecule type" value="Genomic_DNA"/>
</dbReference>
<organism evidence="4 5">
    <name type="scientific">Xenorhabdus innexi</name>
    <dbReference type="NCBI Taxonomy" id="290109"/>
    <lineage>
        <taxon>Bacteria</taxon>
        <taxon>Pseudomonadati</taxon>
        <taxon>Pseudomonadota</taxon>
        <taxon>Gammaproteobacteria</taxon>
        <taxon>Enterobacterales</taxon>
        <taxon>Morganellaceae</taxon>
        <taxon>Xenorhabdus</taxon>
    </lineage>
</organism>
<proteinExistence type="predicted"/>
<dbReference type="Gene3D" id="2.30.30.40">
    <property type="entry name" value="SH3 Domains"/>
    <property type="match status" value="1"/>
</dbReference>
<keyword evidence="6" id="KW-1185">Reference proteome</keyword>
<feature type="domain" description="SH3" evidence="2">
    <location>
        <begin position="63"/>
        <end position="115"/>
    </location>
</feature>
<evidence type="ECO:0000313" key="6">
    <source>
        <dbReference type="Proteomes" id="UP000224871"/>
    </source>
</evidence>
<dbReference type="RefSeq" id="WP_086956010.1">
    <property type="nucleotide sequence ID" value="NZ_CAWNQC010000275.1"/>
</dbReference>
<sequence>MFGKGTVIKNYTSAYPTPIRLQSGDIVSVSHCDIEYPYWVWTMDKSEISGWVPQQILRFTQVNRAICTEDYIAHELTVKAGELLYLENLLNGWFWAHKECGETGWIPQDYITQEI</sequence>
<name>A0A1N6MV27_9GAMM</name>
<dbReference type="OrthoDB" id="1030757at2"/>
<dbReference type="InterPro" id="IPR001452">
    <property type="entry name" value="SH3_domain"/>
</dbReference>
<evidence type="ECO:0000259" key="2">
    <source>
        <dbReference type="SMART" id="SM00326"/>
    </source>
</evidence>
<dbReference type="AlphaFoldDB" id="A0A1N6MV27"/>
<evidence type="ECO:0000313" key="4">
    <source>
        <dbReference type="EMBL" id="SIP72733.1"/>
    </source>
</evidence>
<reference evidence="4" key="1">
    <citation type="submission" date="2016-12" db="EMBL/GenBank/DDBJ databases">
        <authorList>
            <person name="Song W.-J."/>
            <person name="Kurnit D.M."/>
        </authorList>
    </citation>
    <scope>NUCLEOTIDE SEQUENCE [LARGE SCALE GENOMIC DNA]</scope>
    <source>
        <strain evidence="4">HGB1681</strain>
    </source>
</reference>
<dbReference type="Proteomes" id="UP000224871">
    <property type="component" value="Unassembled WGS sequence"/>
</dbReference>
<gene>
    <name evidence="3" type="ORF">Xinn_03590</name>
    <name evidence="4" type="ORF">XIS1_1650010</name>
</gene>
<dbReference type="InterPro" id="IPR014593">
    <property type="entry name" value="UCP034961_SH3_2"/>
</dbReference>
<dbReference type="Proteomes" id="UP000196435">
    <property type="component" value="Unassembled WGS sequence"/>
</dbReference>
<dbReference type="InterPro" id="IPR036028">
    <property type="entry name" value="SH3-like_dom_sf"/>
</dbReference>
<keyword evidence="1" id="KW-0728">SH3 domain</keyword>
<reference evidence="5" key="2">
    <citation type="submission" date="2016-12" db="EMBL/GenBank/DDBJ databases">
        <authorList>
            <person name="Gaudriault S."/>
        </authorList>
    </citation>
    <scope>NUCLEOTIDE SEQUENCE [LARGE SCALE GENOMIC DNA]</scope>
    <source>
        <strain evidence="5">HGB1681 (deposited as PTA-6826 in the American Type Culture Collection)</strain>
    </source>
</reference>
<dbReference type="SMART" id="SM00326">
    <property type="entry name" value="SH3"/>
    <property type="match status" value="2"/>
</dbReference>
<dbReference type="PIRSF" id="PIRSF034961">
    <property type="entry name" value="UCP034961_SH3_2"/>
    <property type="match status" value="1"/>
</dbReference>
<evidence type="ECO:0000313" key="5">
    <source>
        <dbReference type="Proteomes" id="UP000196435"/>
    </source>
</evidence>